<sequence>MESLNERFMPDATPITPPSDPTTPPAVTTPATPTGSTTVTTTLPPPPVVSNFLIAAVAGGLYEMTGDVTVNGVGAADMYVAFGGGPETLQGMSTMTDANGHFDVIVDFNEDGSDNGMATAQATDDYYQTSNLAMDYITI</sequence>
<gene>
    <name evidence="2" type="ORF">FRUB_05152</name>
</gene>
<evidence type="ECO:0000313" key="3">
    <source>
        <dbReference type="Proteomes" id="UP000214646"/>
    </source>
</evidence>
<dbReference type="EMBL" id="NIDE01000008">
    <property type="protein sequence ID" value="OWK40233.1"/>
    <property type="molecule type" value="Genomic_DNA"/>
</dbReference>
<name>A0A225DGZ5_9BACT</name>
<organism evidence="2 3">
    <name type="scientific">Fimbriiglobus ruber</name>
    <dbReference type="NCBI Taxonomy" id="1908690"/>
    <lineage>
        <taxon>Bacteria</taxon>
        <taxon>Pseudomonadati</taxon>
        <taxon>Planctomycetota</taxon>
        <taxon>Planctomycetia</taxon>
        <taxon>Gemmatales</taxon>
        <taxon>Gemmataceae</taxon>
        <taxon>Fimbriiglobus</taxon>
    </lineage>
</organism>
<feature type="compositionally biased region" description="Low complexity" evidence="1">
    <location>
        <begin position="25"/>
        <end position="42"/>
    </location>
</feature>
<comment type="caution">
    <text evidence="2">The sequence shown here is derived from an EMBL/GenBank/DDBJ whole genome shotgun (WGS) entry which is preliminary data.</text>
</comment>
<keyword evidence="3" id="KW-1185">Reference proteome</keyword>
<accession>A0A225DGZ5</accession>
<evidence type="ECO:0000313" key="2">
    <source>
        <dbReference type="EMBL" id="OWK40233.1"/>
    </source>
</evidence>
<feature type="compositionally biased region" description="Pro residues" evidence="1">
    <location>
        <begin position="15"/>
        <end position="24"/>
    </location>
</feature>
<reference evidence="3" key="1">
    <citation type="submission" date="2017-06" db="EMBL/GenBank/DDBJ databases">
        <title>Genome analysis of Fimbriiglobus ruber SP5, the first member of the order Planctomycetales with confirmed chitinolytic capability.</title>
        <authorList>
            <person name="Ravin N.V."/>
            <person name="Rakitin A.L."/>
            <person name="Ivanova A.A."/>
            <person name="Beletsky A.V."/>
            <person name="Kulichevskaya I.S."/>
            <person name="Mardanov A.V."/>
            <person name="Dedysh S.N."/>
        </authorList>
    </citation>
    <scope>NUCLEOTIDE SEQUENCE [LARGE SCALE GENOMIC DNA]</scope>
    <source>
        <strain evidence="3">SP5</strain>
    </source>
</reference>
<feature type="region of interest" description="Disordered" evidence="1">
    <location>
        <begin position="1"/>
        <end position="44"/>
    </location>
</feature>
<evidence type="ECO:0000256" key="1">
    <source>
        <dbReference type="SAM" id="MobiDB-lite"/>
    </source>
</evidence>
<protein>
    <submittedName>
        <fullName evidence="2">Uncharacterized protein</fullName>
    </submittedName>
</protein>
<dbReference type="Proteomes" id="UP000214646">
    <property type="component" value="Unassembled WGS sequence"/>
</dbReference>
<proteinExistence type="predicted"/>
<dbReference type="AlphaFoldDB" id="A0A225DGZ5"/>